<proteinExistence type="predicted"/>
<accession>A0A1D8PA90</accession>
<dbReference type="PANTHER" id="PTHR37512">
    <property type="entry name" value="TRIFUNCTIONAL NAD BIOSYNTHESIS/REGULATOR PROTEIN NADR"/>
    <property type="match status" value="1"/>
</dbReference>
<dbReference type="KEGG" id="lul:LPB138_12800"/>
<dbReference type="OrthoDB" id="9151999at2"/>
<dbReference type="InterPro" id="IPR027417">
    <property type="entry name" value="P-loop_NTPase"/>
</dbReference>
<keyword evidence="2" id="KW-0808">Transferase</keyword>
<dbReference type="PANTHER" id="PTHR37512:SF1">
    <property type="entry name" value="NADR_TTD14 AAA DOMAIN-CONTAINING PROTEIN"/>
    <property type="match status" value="1"/>
</dbReference>
<dbReference type="InterPro" id="IPR052735">
    <property type="entry name" value="NAD_biosynth-regulator"/>
</dbReference>
<evidence type="ECO:0000313" key="3">
    <source>
        <dbReference type="Proteomes" id="UP000176050"/>
    </source>
</evidence>
<keyword evidence="3" id="KW-1185">Reference proteome</keyword>
<dbReference type="RefSeq" id="WP_070237664.1">
    <property type="nucleotide sequence ID" value="NZ_CP017478.1"/>
</dbReference>
<dbReference type="STRING" id="1850246.LPB138_12800"/>
<reference evidence="2 3" key="1">
    <citation type="submission" date="2016-10" db="EMBL/GenBank/DDBJ databases">
        <title>Lutibacter sp. LPB0138, isolated from marine gastropod.</title>
        <authorList>
            <person name="Kim E."/>
            <person name="Yi H."/>
        </authorList>
    </citation>
    <scope>NUCLEOTIDE SEQUENCE [LARGE SCALE GENOMIC DNA]</scope>
    <source>
        <strain evidence="2 3">LPB0138</strain>
    </source>
</reference>
<protein>
    <submittedName>
        <fullName evidence="2">Nicotinate-nucleotide adenylyltransferase</fullName>
    </submittedName>
</protein>
<dbReference type="Gene3D" id="3.40.50.300">
    <property type="entry name" value="P-loop containing nucleotide triphosphate hydrolases"/>
    <property type="match status" value="1"/>
</dbReference>
<dbReference type="EMBL" id="CP017478">
    <property type="protein sequence ID" value="AOW21504.1"/>
    <property type="molecule type" value="Genomic_DNA"/>
</dbReference>
<evidence type="ECO:0000259" key="1">
    <source>
        <dbReference type="Pfam" id="PF13521"/>
    </source>
</evidence>
<sequence>MEKKLRQQEANIIKIVLFGPESTGKTTLSRHLAKYYNTVWAPEYARKYLQKKWNNERKTCETSDLLPIAIGQMKLENKLSKKADKILICDTDLLETKVYSETYYGGIVDSDLQEAALNNQYDLYLLTYIDTPWEADDLRDKPHQRQEMFEAFENALKKYNRPYLILKGDKKTRLNTAVKAIDKLLSKRKNLDSFSDTLIDLDFHFMNQNSNNDNN</sequence>
<dbReference type="Pfam" id="PF13521">
    <property type="entry name" value="AAA_28"/>
    <property type="match status" value="1"/>
</dbReference>
<name>A0A1D8PA90_9FLAO</name>
<keyword evidence="2" id="KW-0548">Nucleotidyltransferase</keyword>
<organism evidence="2 3">
    <name type="scientific">Urechidicola croceus</name>
    <dbReference type="NCBI Taxonomy" id="1850246"/>
    <lineage>
        <taxon>Bacteria</taxon>
        <taxon>Pseudomonadati</taxon>
        <taxon>Bacteroidota</taxon>
        <taxon>Flavobacteriia</taxon>
        <taxon>Flavobacteriales</taxon>
        <taxon>Flavobacteriaceae</taxon>
        <taxon>Urechidicola</taxon>
    </lineage>
</organism>
<dbReference type="SUPFAM" id="SSF52540">
    <property type="entry name" value="P-loop containing nucleoside triphosphate hydrolases"/>
    <property type="match status" value="1"/>
</dbReference>
<evidence type="ECO:0000313" key="2">
    <source>
        <dbReference type="EMBL" id="AOW21504.1"/>
    </source>
</evidence>
<dbReference type="GO" id="GO:0016779">
    <property type="term" value="F:nucleotidyltransferase activity"/>
    <property type="evidence" value="ECO:0007669"/>
    <property type="project" value="UniProtKB-KW"/>
</dbReference>
<dbReference type="AlphaFoldDB" id="A0A1D8PA90"/>
<dbReference type="InterPro" id="IPR038727">
    <property type="entry name" value="NadR/Ttd14_AAA_dom"/>
</dbReference>
<gene>
    <name evidence="2" type="ORF">LPB138_12800</name>
</gene>
<dbReference type="Proteomes" id="UP000176050">
    <property type="component" value="Chromosome"/>
</dbReference>
<feature type="domain" description="NadR/Ttd14 AAA" evidence="1">
    <location>
        <begin position="14"/>
        <end position="173"/>
    </location>
</feature>